<protein>
    <recommendedName>
        <fullName evidence="2">MobA/VirD2-like nuclease domain-containing protein</fullName>
    </recommendedName>
</protein>
<feature type="compositionally biased region" description="Basic and acidic residues" evidence="1">
    <location>
        <begin position="18"/>
        <end position="28"/>
    </location>
</feature>
<feature type="domain" description="MobA/VirD2-like nuclease" evidence="2">
    <location>
        <begin position="26"/>
        <end position="155"/>
    </location>
</feature>
<evidence type="ECO:0000259" key="2">
    <source>
        <dbReference type="Pfam" id="PF03432"/>
    </source>
</evidence>
<organism evidence="3 4">
    <name type="scientific">Macrococcus hajekii</name>
    <dbReference type="NCBI Taxonomy" id="198482"/>
    <lineage>
        <taxon>Bacteria</taxon>
        <taxon>Bacillati</taxon>
        <taxon>Bacillota</taxon>
        <taxon>Bacilli</taxon>
        <taxon>Bacillales</taxon>
        <taxon>Staphylococcaceae</taxon>
        <taxon>Macrococcus</taxon>
    </lineage>
</organism>
<dbReference type="EMBL" id="SCWE01000008">
    <property type="protein sequence ID" value="TDM01003.1"/>
    <property type="molecule type" value="Genomic_DNA"/>
</dbReference>
<name>A0A4R6BHG8_9STAP</name>
<evidence type="ECO:0000256" key="1">
    <source>
        <dbReference type="SAM" id="MobiDB-lite"/>
    </source>
</evidence>
<dbReference type="OrthoDB" id="2417111at2"/>
<dbReference type="AlphaFoldDB" id="A0A4R6BHG8"/>
<keyword evidence="4" id="KW-1185">Reference proteome</keyword>
<accession>A0A4R6BHG8</accession>
<feature type="compositionally biased region" description="Polar residues" evidence="1">
    <location>
        <begin position="275"/>
        <end position="284"/>
    </location>
</feature>
<sequence length="366" mass="42531">MAQTKVASSKSATASIKYGRDGKDKDTSEKKCIAMSGINCDPSNAEYEFGVVRKAFNKAKDEGKDIQAHLIEQSFKGRDIDPFEVNQMGYELAERLNQELGGGFQAVVYTHGNTNNYHNHIVFNAVNLEDGHKYHCYQEKKIVERINDAIVREHGYPVIEKNKERGTSVTIKEQKLKDKGQYIWKDDLRDRIDKAFEKTKDSLHFDLEHFRAHLTDLGVNIRERFNQKQQIIRFSYDFIDQDGKKRVTREKNLGVDYGAEGIKYGLEQERKSYEQFKQQQSGFTPSPAGRTADIEIPESRDSIQQYAERVLNTRIRDEENEKTQREPRTRDEHSHQRKQSTQDRTSKDHSVKSKQNRQHDRGGLER</sequence>
<feature type="compositionally biased region" description="Low complexity" evidence="1">
    <location>
        <begin position="1"/>
        <end position="15"/>
    </location>
</feature>
<evidence type="ECO:0000313" key="4">
    <source>
        <dbReference type="Proteomes" id="UP000295328"/>
    </source>
</evidence>
<proteinExistence type="predicted"/>
<comment type="caution">
    <text evidence="3">The sequence shown here is derived from an EMBL/GenBank/DDBJ whole genome shotgun (WGS) entry which is preliminary data.</text>
</comment>
<gene>
    <name evidence="3" type="ORF">ERX37_11030</name>
</gene>
<dbReference type="InterPro" id="IPR005094">
    <property type="entry name" value="Endonuclease_MobA/VirD2"/>
</dbReference>
<evidence type="ECO:0000313" key="3">
    <source>
        <dbReference type="EMBL" id="TDM01003.1"/>
    </source>
</evidence>
<reference evidence="3 4" key="1">
    <citation type="submission" date="2019-01" db="EMBL/GenBank/DDBJ databases">
        <title>Draft genome sequences of the type strains of six Macrococcus species.</title>
        <authorList>
            <person name="Mazhar S."/>
            <person name="Altermann E."/>
            <person name="Hill C."/>
            <person name="Mcauliffe O."/>
        </authorList>
    </citation>
    <scope>NUCLEOTIDE SEQUENCE [LARGE SCALE GENOMIC DNA]</scope>
    <source>
        <strain evidence="3 4">CCM4809</strain>
    </source>
</reference>
<feature type="compositionally biased region" description="Basic and acidic residues" evidence="1">
    <location>
        <begin position="314"/>
        <end position="366"/>
    </location>
</feature>
<dbReference type="Pfam" id="PF03432">
    <property type="entry name" value="Relaxase"/>
    <property type="match status" value="1"/>
</dbReference>
<feature type="region of interest" description="Disordered" evidence="1">
    <location>
        <begin position="1"/>
        <end position="28"/>
    </location>
</feature>
<dbReference type="Proteomes" id="UP000295328">
    <property type="component" value="Unassembled WGS sequence"/>
</dbReference>
<dbReference type="RefSeq" id="WP_133430729.1">
    <property type="nucleotide sequence ID" value="NZ_BMCC01000008.1"/>
</dbReference>
<feature type="region of interest" description="Disordered" evidence="1">
    <location>
        <begin position="273"/>
        <end position="366"/>
    </location>
</feature>